<evidence type="ECO:0000256" key="11">
    <source>
        <dbReference type="SAM" id="MobiDB-lite"/>
    </source>
</evidence>
<feature type="binding site" evidence="10">
    <location>
        <position position="357"/>
    </location>
    <ligand>
        <name>ATP</name>
        <dbReference type="ChEBI" id="CHEBI:30616"/>
    </ligand>
</feature>
<comment type="caution">
    <text evidence="13">The sequence shown here is derived from an EMBL/GenBank/DDBJ whole genome shotgun (WGS) entry which is preliminary data.</text>
</comment>
<proteinExistence type="inferred from homology"/>
<feature type="region of interest" description="Disordered" evidence="11">
    <location>
        <begin position="234"/>
        <end position="253"/>
    </location>
</feature>
<feature type="compositionally biased region" description="Polar residues" evidence="11">
    <location>
        <begin position="1"/>
        <end position="11"/>
    </location>
</feature>
<feature type="compositionally biased region" description="Low complexity" evidence="11">
    <location>
        <begin position="761"/>
        <end position="774"/>
    </location>
</feature>
<dbReference type="PROSITE" id="PS50011">
    <property type="entry name" value="PROTEIN_KINASE_DOM"/>
    <property type="match status" value="1"/>
</dbReference>
<evidence type="ECO:0000256" key="9">
    <source>
        <dbReference type="ARBA" id="ARBA00022840"/>
    </source>
</evidence>
<dbReference type="FunFam" id="1.10.510.10:FF:000380">
    <property type="entry name" value="Serine/threonine-protein kinase ppk15"/>
    <property type="match status" value="1"/>
</dbReference>
<dbReference type="Gene3D" id="3.30.200.20">
    <property type="entry name" value="Phosphorylase Kinase, domain 1"/>
    <property type="match status" value="1"/>
</dbReference>
<dbReference type="InterPro" id="IPR017441">
    <property type="entry name" value="Protein_kinase_ATP_BS"/>
</dbReference>
<dbReference type="Pfam" id="PF00069">
    <property type="entry name" value="Pkinase"/>
    <property type="match status" value="1"/>
</dbReference>
<dbReference type="OrthoDB" id="9332038at2759"/>
<feature type="region of interest" description="Disordered" evidence="11">
    <location>
        <begin position="666"/>
        <end position="803"/>
    </location>
</feature>
<evidence type="ECO:0000256" key="3">
    <source>
        <dbReference type="ARBA" id="ARBA00022490"/>
    </source>
</evidence>
<feature type="compositionally biased region" description="Polar residues" evidence="11">
    <location>
        <begin position="120"/>
        <end position="131"/>
    </location>
</feature>
<evidence type="ECO:0000313" key="13">
    <source>
        <dbReference type="EMBL" id="KAH7313305.1"/>
    </source>
</evidence>
<dbReference type="GO" id="GO:0004674">
    <property type="term" value="F:protein serine/threonine kinase activity"/>
    <property type="evidence" value="ECO:0007669"/>
    <property type="project" value="UniProtKB-KW"/>
</dbReference>
<feature type="compositionally biased region" description="Basic and acidic residues" evidence="11">
    <location>
        <begin position="89"/>
        <end position="98"/>
    </location>
</feature>
<dbReference type="EMBL" id="JAGPNK010000009">
    <property type="protein sequence ID" value="KAH7313305.1"/>
    <property type="molecule type" value="Genomic_DNA"/>
</dbReference>
<sequence length="889" mass="99196">MDSQWQSYSDSATRRHNGNPQSPRDYLGQQQQPSPSQAQPQQNPSASGGFKYDHYQTGASGPPGISPGSQSAAHMSSPPQMRDGNGDIPMHDALDHAGIKYPMRPHHQSHMSGSHPASLHSPQNSSSSAQRYSPMEALSPTSPYAPKSAGGYGNTPQRQSPTRQDYPQSPYFAGRVQGQQLPPISPYGAAHDGYPSSAVATLSDSAFANEIKSPVRPNPPAIKPVPEFKKVRALTDLQPKNNRQPPFRRANPEGGFISPLQALTSHLPATYRICNPSFKYETSRNPRRVLTKPSKGLKNDGYDNEDSDYILYVNDILGSEEAGHKNRYLILDILGQGTFGQVVKCQNLKTQEVVAVKVIKNRTAYFNQSMMEVSVLDLLNTKLDKNDDHHLLRLKDTFIHRQHLCLVFELLSVNLYELIKQNQFRGLSTTLVRVFAQQLLNGLALLNKARLIHCDLKPENILLKNLESPIIKIIDFGSACDERQTVYTYIQSRFYRSPEVLLGLPYSSAIDMWSLGCIVVELFLGLPLFPGSSEYNQVSRIVEMLGNPPNWMLEMGKQSGEFFEKRQDEYGRRNYHLKSMEQYAREHSTKEQPSKKYFQANTLPEIIKSYPMPRKNMKPNEIEREMNNRVAFIDFVRGLLTINPLERWSPHQAKLHPFITQQKFTGPFVPPMNLKSSSLNRSPAPGTQQQQQAEQLSKQRAQAAQAQANSAAQTSYSSMTPGQYPQAGHSQQPMYGSNNAIYQNTAGNHPPPYGSQGGQYGQMPMSQAPQQMASGQYGNMGQQNVYQQGGPRTNRQRASTMEQQQSGIPAAIQRVASHLDPSQPIRLQPSPAYYPPTGESMTGVDNAAARAGRRGSRAQQGGRGNRDFIRNLEERTLEEGFMGGHNPWH</sequence>
<accession>A0A8K0WNS9</accession>
<feature type="compositionally biased region" description="Polar residues" evidence="11">
    <location>
        <begin position="154"/>
        <end position="167"/>
    </location>
</feature>
<dbReference type="PANTHER" id="PTHR24058:SF17">
    <property type="entry name" value="HOMEODOMAIN INTERACTING PROTEIN KINASE, ISOFORM D"/>
    <property type="match status" value="1"/>
</dbReference>
<keyword evidence="9 10" id="KW-0067">ATP-binding</keyword>
<evidence type="ECO:0000256" key="4">
    <source>
        <dbReference type="ARBA" id="ARBA00022527"/>
    </source>
</evidence>
<keyword evidence="5" id="KW-0597">Phosphoprotein</keyword>
<dbReference type="Proteomes" id="UP000813444">
    <property type="component" value="Unassembled WGS sequence"/>
</dbReference>
<keyword evidence="3" id="KW-0963">Cytoplasm</keyword>
<evidence type="ECO:0000256" key="10">
    <source>
        <dbReference type="PROSITE-ProRule" id="PRU10141"/>
    </source>
</evidence>
<feature type="region of interest" description="Disordered" evidence="11">
    <location>
        <begin position="1"/>
        <end position="170"/>
    </location>
</feature>
<dbReference type="InterPro" id="IPR008271">
    <property type="entry name" value="Ser/Thr_kinase_AS"/>
</dbReference>
<keyword evidence="14" id="KW-1185">Reference proteome</keyword>
<gene>
    <name evidence="13" type="ORF">B0I35DRAFT_355462</name>
</gene>
<feature type="compositionally biased region" description="Low complexity" evidence="11">
    <location>
        <begin position="58"/>
        <end position="73"/>
    </location>
</feature>
<comment type="similarity">
    <text evidence="2">Belongs to the protein kinase superfamily. CMGC Ser/Thr protein kinase family. MNB/DYRK subfamily.</text>
</comment>
<evidence type="ECO:0000313" key="14">
    <source>
        <dbReference type="Proteomes" id="UP000813444"/>
    </source>
</evidence>
<dbReference type="SMART" id="SM00220">
    <property type="entry name" value="S_TKc"/>
    <property type="match status" value="1"/>
</dbReference>
<dbReference type="CDD" id="cd14212">
    <property type="entry name" value="PKc_YAK1"/>
    <property type="match status" value="1"/>
</dbReference>
<evidence type="ECO:0000256" key="5">
    <source>
        <dbReference type="ARBA" id="ARBA00022553"/>
    </source>
</evidence>
<reference evidence="13" key="1">
    <citation type="journal article" date="2021" name="Nat. Commun.">
        <title>Genetic determinants of endophytism in the Arabidopsis root mycobiome.</title>
        <authorList>
            <person name="Mesny F."/>
            <person name="Miyauchi S."/>
            <person name="Thiergart T."/>
            <person name="Pickel B."/>
            <person name="Atanasova L."/>
            <person name="Karlsson M."/>
            <person name="Huettel B."/>
            <person name="Barry K.W."/>
            <person name="Haridas S."/>
            <person name="Chen C."/>
            <person name="Bauer D."/>
            <person name="Andreopoulos W."/>
            <person name="Pangilinan J."/>
            <person name="LaButti K."/>
            <person name="Riley R."/>
            <person name="Lipzen A."/>
            <person name="Clum A."/>
            <person name="Drula E."/>
            <person name="Henrissat B."/>
            <person name="Kohler A."/>
            <person name="Grigoriev I.V."/>
            <person name="Martin F.M."/>
            <person name="Hacquard S."/>
        </authorList>
    </citation>
    <scope>NUCLEOTIDE SEQUENCE</scope>
    <source>
        <strain evidence="13">MPI-CAGE-CH-0235</strain>
    </source>
</reference>
<dbReference type="InterPro" id="IPR000719">
    <property type="entry name" value="Prot_kinase_dom"/>
</dbReference>
<organism evidence="13 14">
    <name type="scientific">Stachybotrys elegans</name>
    <dbReference type="NCBI Taxonomy" id="80388"/>
    <lineage>
        <taxon>Eukaryota</taxon>
        <taxon>Fungi</taxon>
        <taxon>Dikarya</taxon>
        <taxon>Ascomycota</taxon>
        <taxon>Pezizomycotina</taxon>
        <taxon>Sordariomycetes</taxon>
        <taxon>Hypocreomycetidae</taxon>
        <taxon>Hypocreales</taxon>
        <taxon>Stachybotryaceae</taxon>
        <taxon>Stachybotrys</taxon>
    </lineage>
</organism>
<dbReference type="GO" id="GO:0005634">
    <property type="term" value="C:nucleus"/>
    <property type="evidence" value="ECO:0007669"/>
    <property type="project" value="TreeGrafter"/>
</dbReference>
<keyword evidence="4" id="KW-0723">Serine/threonine-protein kinase</keyword>
<dbReference type="GO" id="GO:0005524">
    <property type="term" value="F:ATP binding"/>
    <property type="evidence" value="ECO:0007669"/>
    <property type="project" value="UniProtKB-UniRule"/>
</dbReference>
<evidence type="ECO:0000256" key="7">
    <source>
        <dbReference type="ARBA" id="ARBA00022741"/>
    </source>
</evidence>
<comment type="subcellular location">
    <subcellularLocation>
        <location evidence="1">Cytoplasm</location>
    </subcellularLocation>
</comment>
<dbReference type="PROSITE" id="PS00107">
    <property type="entry name" value="PROTEIN_KINASE_ATP"/>
    <property type="match status" value="1"/>
</dbReference>
<feature type="compositionally biased region" description="Polar residues" evidence="11">
    <location>
        <begin position="719"/>
        <end position="747"/>
    </location>
</feature>
<dbReference type="Gene3D" id="1.10.510.10">
    <property type="entry name" value="Transferase(Phosphotransferase) domain 1"/>
    <property type="match status" value="1"/>
</dbReference>
<dbReference type="AlphaFoldDB" id="A0A8K0WNS9"/>
<feature type="compositionally biased region" description="Polar residues" evidence="11">
    <location>
        <begin position="776"/>
        <end position="803"/>
    </location>
</feature>
<keyword evidence="8 13" id="KW-0418">Kinase</keyword>
<evidence type="ECO:0000256" key="2">
    <source>
        <dbReference type="ARBA" id="ARBA00008867"/>
    </source>
</evidence>
<feature type="domain" description="Protein kinase" evidence="12">
    <location>
        <begin position="328"/>
        <end position="659"/>
    </location>
</feature>
<keyword evidence="7 10" id="KW-0547">Nucleotide-binding</keyword>
<evidence type="ECO:0000256" key="6">
    <source>
        <dbReference type="ARBA" id="ARBA00022679"/>
    </source>
</evidence>
<protein>
    <submittedName>
        <fullName evidence="13">Kinase-like domain-containing protein</fullName>
    </submittedName>
</protein>
<dbReference type="GO" id="GO:0004713">
    <property type="term" value="F:protein tyrosine kinase activity"/>
    <property type="evidence" value="ECO:0007669"/>
    <property type="project" value="TreeGrafter"/>
</dbReference>
<feature type="compositionally biased region" description="Low complexity" evidence="11">
    <location>
        <begin position="684"/>
        <end position="718"/>
    </location>
</feature>
<evidence type="ECO:0000259" key="12">
    <source>
        <dbReference type="PROSITE" id="PS50011"/>
    </source>
</evidence>
<dbReference type="InterPro" id="IPR011009">
    <property type="entry name" value="Kinase-like_dom_sf"/>
</dbReference>
<dbReference type="FunFam" id="3.30.200.20:FF:000087">
    <property type="entry name" value="Dual specificity tyrosine-phosphorylation-regulated kinase 1A"/>
    <property type="match status" value="1"/>
</dbReference>
<dbReference type="SUPFAM" id="SSF56112">
    <property type="entry name" value="Protein kinase-like (PK-like)"/>
    <property type="match status" value="1"/>
</dbReference>
<feature type="compositionally biased region" description="Low complexity" evidence="11">
    <location>
        <begin position="29"/>
        <end position="47"/>
    </location>
</feature>
<feature type="region of interest" description="Disordered" evidence="11">
    <location>
        <begin position="837"/>
        <end position="867"/>
    </location>
</feature>
<evidence type="ECO:0000256" key="8">
    <source>
        <dbReference type="ARBA" id="ARBA00022777"/>
    </source>
</evidence>
<keyword evidence="6" id="KW-0808">Transferase</keyword>
<evidence type="ECO:0000256" key="1">
    <source>
        <dbReference type="ARBA" id="ARBA00004496"/>
    </source>
</evidence>
<dbReference type="PANTHER" id="PTHR24058">
    <property type="entry name" value="DUAL SPECIFICITY PROTEIN KINASE"/>
    <property type="match status" value="1"/>
</dbReference>
<dbReference type="GO" id="GO:0005737">
    <property type="term" value="C:cytoplasm"/>
    <property type="evidence" value="ECO:0007669"/>
    <property type="project" value="UniProtKB-SubCell"/>
</dbReference>
<name>A0A8K0WNS9_9HYPO</name>
<dbReference type="PROSITE" id="PS00108">
    <property type="entry name" value="PROTEIN_KINASE_ST"/>
    <property type="match status" value="1"/>
</dbReference>
<dbReference type="InterPro" id="IPR050494">
    <property type="entry name" value="Ser_Thr_dual-spec_kinase"/>
</dbReference>